<dbReference type="Gene3D" id="3.30.70.1050">
    <property type="entry name" value="Trigger factor ribosome-binding domain"/>
    <property type="match status" value="1"/>
</dbReference>
<evidence type="ECO:0000313" key="16">
    <source>
        <dbReference type="EMBL" id="GAA2017630.1"/>
    </source>
</evidence>
<comment type="catalytic activity">
    <reaction evidence="1 11 12">
        <text>[protein]-peptidylproline (omega=180) = [protein]-peptidylproline (omega=0)</text>
        <dbReference type="Rhea" id="RHEA:16237"/>
        <dbReference type="Rhea" id="RHEA-COMP:10747"/>
        <dbReference type="Rhea" id="RHEA-COMP:10748"/>
        <dbReference type="ChEBI" id="CHEBI:83833"/>
        <dbReference type="ChEBI" id="CHEBI:83834"/>
        <dbReference type="EC" id="5.2.1.8"/>
    </reaction>
</comment>
<dbReference type="EMBL" id="BAAAQN010000005">
    <property type="protein sequence ID" value="GAA2017630.1"/>
    <property type="molecule type" value="Genomic_DNA"/>
</dbReference>
<protein>
    <recommendedName>
        <fullName evidence="4 11">Trigger factor</fullName>
        <shortName evidence="11">TF</shortName>
        <ecNumber evidence="3 11">5.2.1.8</ecNumber>
    </recommendedName>
    <alternativeName>
        <fullName evidence="10 11">PPIase</fullName>
    </alternativeName>
</protein>
<dbReference type="PROSITE" id="PS50059">
    <property type="entry name" value="FKBP_PPIASE"/>
    <property type="match status" value="1"/>
</dbReference>
<keyword evidence="9 11" id="KW-0131">Cell cycle</keyword>
<comment type="domain">
    <text evidence="11">Consists of 3 domains; the N-terminus binds the ribosome, the middle domain has PPIase activity, while the C-terminus has intrinsic chaperone activity on its own.</text>
</comment>
<dbReference type="InterPro" id="IPR008880">
    <property type="entry name" value="Trigger_fac_C"/>
</dbReference>
<dbReference type="Proteomes" id="UP001500751">
    <property type="component" value="Unassembled WGS sequence"/>
</dbReference>
<evidence type="ECO:0000256" key="7">
    <source>
        <dbReference type="ARBA" id="ARBA00023186"/>
    </source>
</evidence>
<dbReference type="InterPro" id="IPR001179">
    <property type="entry name" value="PPIase_FKBP_dom"/>
</dbReference>
<evidence type="ECO:0000256" key="13">
    <source>
        <dbReference type="RuleBase" id="RU003914"/>
    </source>
</evidence>
<dbReference type="InterPro" id="IPR046357">
    <property type="entry name" value="PPIase_dom_sf"/>
</dbReference>
<dbReference type="HAMAP" id="MF_00303">
    <property type="entry name" value="Trigger_factor_Tig"/>
    <property type="match status" value="1"/>
</dbReference>
<evidence type="ECO:0000256" key="4">
    <source>
        <dbReference type="ARBA" id="ARBA00016902"/>
    </source>
</evidence>
<evidence type="ECO:0000256" key="5">
    <source>
        <dbReference type="ARBA" id="ARBA00022618"/>
    </source>
</evidence>
<reference evidence="16 17" key="1">
    <citation type="journal article" date="2019" name="Int. J. Syst. Evol. Microbiol.">
        <title>The Global Catalogue of Microorganisms (GCM) 10K type strain sequencing project: providing services to taxonomists for standard genome sequencing and annotation.</title>
        <authorList>
            <consortium name="The Broad Institute Genomics Platform"/>
            <consortium name="The Broad Institute Genome Sequencing Center for Infectious Disease"/>
            <person name="Wu L."/>
            <person name="Ma J."/>
        </authorList>
    </citation>
    <scope>NUCLEOTIDE SEQUENCE [LARGE SCALE GENOMIC DNA]</scope>
    <source>
        <strain evidence="16 17">JCM 16014</strain>
    </source>
</reference>
<comment type="similarity">
    <text evidence="2 11 13">Belongs to the FKBP-type PPIase family. Tig subfamily.</text>
</comment>
<dbReference type="PANTHER" id="PTHR30560:SF3">
    <property type="entry name" value="TRIGGER FACTOR-LIKE PROTEIN TIG, CHLOROPLASTIC"/>
    <property type="match status" value="1"/>
</dbReference>
<evidence type="ECO:0000313" key="17">
    <source>
        <dbReference type="Proteomes" id="UP001500751"/>
    </source>
</evidence>
<evidence type="ECO:0000256" key="9">
    <source>
        <dbReference type="ARBA" id="ARBA00023306"/>
    </source>
</evidence>
<evidence type="ECO:0000256" key="6">
    <source>
        <dbReference type="ARBA" id="ARBA00023110"/>
    </source>
</evidence>
<dbReference type="InterPro" id="IPR037041">
    <property type="entry name" value="Trigger_fac_C_sf"/>
</dbReference>
<dbReference type="NCBIfam" id="TIGR00115">
    <property type="entry name" value="tig"/>
    <property type="match status" value="1"/>
</dbReference>
<keyword evidence="8 11" id="KW-0413">Isomerase</keyword>
<feature type="domain" description="PPIase FKBP-type" evidence="15">
    <location>
        <begin position="162"/>
        <end position="210"/>
    </location>
</feature>
<dbReference type="SUPFAM" id="SSF102735">
    <property type="entry name" value="Trigger factor ribosome-binding domain"/>
    <property type="match status" value="1"/>
</dbReference>
<feature type="compositionally biased region" description="Basic and acidic residues" evidence="14">
    <location>
        <begin position="449"/>
        <end position="466"/>
    </location>
</feature>
<evidence type="ECO:0000256" key="11">
    <source>
        <dbReference type="HAMAP-Rule" id="MF_00303"/>
    </source>
</evidence>
<evidence type="ECO:0000256" key="3">
    <source>
        <dbReference type="ARBA" id="ARBA00013194"/>
    </source>
</evidence>
<gene>
    <name evidence="11 16" type="primary">tig</name>
    <name evidence="16" type="ORF">GCM10009839_11870</name>
</gene>
<dbReference type="PIRSF" id="PIRSF003095">
    <property type="entry name" value="Trigger_factor"/>
    <property type="match status" value="1"/>
</dbReference>
<evidence type="ECO:0000256" key="14">
    <source>
        <dbReference type="SAM" id="MobiDB-lite"/>
    </source>
</evidence>
<keyword evidence="6 11" id="KW-0697">Rotamase</keyword>
<dbReference type="InterPro" id="IPR008881">
    <property type="entry name" value="Trigger_fac_ribosome-bd_bac"/>
</dbReference>
<dbReference type="Pfam" id="PF05698">
    <property type="entry name" value="Trigger_C"/>
    <property type="match status" value="1"/>
</dbReference>
<evidence type="ECO:0000256" key="10">
    <source>
        <dbReference type="ARBA" id="ARBA00029986"/>
    </source>
</evidence>
<feature type="compositionally biased region" description="Acidic residues" evidence="14">
    <location>
        <begin position="439"/>
        <end position="448"/>
    </location>
</feature>
<comment type="caution">
    <text evidence="16">The sequence shown here is derived from an EMBL/GenBank/DDBJ whole genome shotgun (WGS) entry which is preliminary data.</text>
</comment>
<dbReference type="InterPro" id="IPR036611">
    <property type="entry name" value="Trigger_fac_ribosome-bd_sf"/>
</dbReference>
<sequence length="466" mass="51191">MKSAVETLDPTRVRLTVEVPYEELKPSLDAAYKKIAEQVSIPGFRKGKVPAAVIDQRFGRGAALEEAVNSSLPQFYGQAVEEHKIEVVGQPDVDLTELEPGQTLKFTAEVDVRPDFEVPAFEDIEVEVDDAAVADEAVDERIDLIRKRFGSLKEVEREVQDGDFVTLDLAASIDGEVLEDGTAKGMSYEVGSTQLVEGTDEAIIGKKAGETASFTSKLLGGSHAGEDATIEVTVTAVKERELPALDDEFAQLASEFDTIEEFRSNVRETLERSEQFEQVAAARDKVLEVLLERVDIPLPKSVVESELAWRNEALDRQIAMGGMTREGFFKLQEKTEDEYTAELDAEVRDGVKAQFILDKLANDKEISVTEGELTNHLIQRASQAGMRPDEFAQQISQAGQIPALVGEVRRGKALNLVLEAATVKDASGNEVDVKKLNEPDVEDTDGENPDSHGRTPGDEHYGHKHD</sequence>
<evidence type="ECO:0000256" key="1">
    <source>
        <dbReference type="ARBA" id="ARBA00000971"/>
    </source>
</evidence>
<keyword evidence="7 11" id="KW-0143">Chaperone</keyword>
<evidence type="ECO:0000256" key="2">
    <source>
        <dbReference type="ARBA" id="ARBA00005464"/>
    </source>
</evidence>
<dbReference type="SUPFAM" id="SSF109998">
    <property type="entry name" value="Triger factor/SurA peptide-binding domain-like"/>
    <property type="match status" value="1"/>
</dbReference>
<keyword evidence="11" id="KW-0963">Cytoplasm</keyword>
<dbReference type="EC" id="5.2.1.8" evidence="3 11"/>
<dbReference type="Gene3D" id="1.10.3120.10">
    <property type="entry name" value="Trigger factor, C-terminal domain"/>
    <property type="match status" value="1"/>
</dbReference>
<accession>A0ABN2TRK0</accession>
<feature type="region of interest" description="Disordered" evidence="14">
    <location>
        <begin position="427"/>
        <end position="466"/>
    </location>
</feature>
<dbReference type="RefSeq" id="WP_344664472.1">
    <property type="nucleotide sequence ID" value="NZ_BAAAQN010000005.1"/>
</dbReference>
<name>A0ABN2TRK0_9ACTN</name>
<proteinExistence type="inferred from homology"/>
<organism evidence="16 17">
    <name type="scientific">Catenulispora yoronensis</name>
    <dbReference type="NCBI Taxonomy" id="450799"/>
    <lineage>
        <taxon>Bacteria</taxon>
        <taxon>Bacillati</taxon>
        <taxon>Actinomycetota</taxon>
        <taxon>Actinomycetes</taxon>
        <taxon>Catenulisporales</taxon>
        <taxon>Catenulisporaceae</taxon>
        <taxon>Catenulispora</taxon>
    </lineage>
</organism>
<comment type="subcellular location">
    <subcellularLocation>
        <location evidence="11">Cytoplasm</location>
    </subcellularLocation>
    <text evidence="11">About half TF is bound to the ribosome near the polypeptide exit tunnel while the other half is free in the cytoplasm.</text>
</comment>
<dbReference type="Pfam" id="PF00254">
    <property type="entry name" value="FKBP_C"/>
    <property type="match status" value="1"/>
</dbReference>
<evidence type="ECO:0000259" key="15">
    <source>
        <dbReference type="PROSITE" id="PS50059"/>
    </source>
</evidence>
<keyword evidence="17" id="KW-1185">Reference proteome</keyword>
<dbReference type="PANTHER" id="PTHR30560">
    <property type="entry name" value="TRIGGER FACTOR CHAPERONE AND PEPTIDYL-PROLYL CIS/TRANS ISOMERASE"/>
    <property type="match status" value="1"/>
</dbReference>
<dbReference type="InterPro" id="IPR005215">
    <property type="entry name" value="Trig_fac"/>
</dbReference>
<dbReference type="SUPFAM" id="SSF54534">
    <property type="entry name" value="FKBP-like"/>
    <property type="match status" value="1"/>
</dbReference>
<evidence type="ECO:0000256" key="12">
    <source>
        <dbReference type="PROSITE-ProRule" id="PRU00277"/>
    </source>
</evidence>
<dbReference type="Gene3D" id="3.10.50.40">
    <property type="match status" value="1"/>
</dbReference>
<keyword evidence="5 11" id="KW-0132">Cell division</keyword>
<dbReference type="Pfam" id="PF05697">
    <property type="entry name" value="Trigger_N"/>
    <property type="match status" value="1"/>
</dbReference>
<comment type="function">
    <text evidence="11">Involved in protein export. Acts as a chaperone by maintaining the newly synthesized protein in an open conformation. Functions as a peptidyl-prolyl cis-trans isomerase.</text>
</comment>
<dbReference type="InterPro" id="IPR027304">
    <property type="entry name" value="Trigger_fact/SurA_dom_sf"/>
</dbReference>
<evidence type="ECO:0000256" key="8">
    <source>
        <dbReference type="ARBA" id="ARBA00023235"/>
    </source>
</evidence>